<evidence type="ECO:0000256" key="1">
    <source>
        <dbReference type="ARBA" id="ARBA00015551"/>
    </source>
</evidence>
<dbReference type="Pfam" id="PF00097">
    <property type="entry name" value="zf-C3HC4"/>
    <property type="match status" value="1"/>
</dbReference>
<keyword evidence="10" id="KW-1185">Reference proteome</keyword>
<comment type="caution">
    <text evidence="9">The sequence shown here is derived from an EMBL/GenBank/DDBJ whole genome shotgun (WGS) entry which is preliminary data.</text>
</comment>
<proteinExistence type="predicted"/>
<dbReference type="SUPFAM" id="SSF57850">
    <property type="entry name" value="RING/U-box"/>
    <property type="match status" value="1"/>
</dbReference>
<keyword evidence="2" id="KW-0479">Metal-binding</keyword>
<feature type="region of interest" description="Disordered" evidence="6">
    <location>
        <begin position="216"/>
        <end position="275"/>
    </location>
</feature>
<feature type="domain" description="RING-type" evidence="7">
    <location>
        <begin position="106"/>
        <end position="163"/>
    </location>
</feature>
<evidence type="ECO:0000256" key="6">
    <source>
        <dbReference type="SAM" id="MobiDB-lite"/>
    </source>
</evidence>
<dbReference type="GO" id="GO:0005634">
    <property type="term" value="C:nucleus"/>
    <property type="evidence" value="ECO:0007669"/>
    <property type="project" value="TreeGrafter"/>
</dbReference>
<dbReference type="GO" id="GO:0006301">
    <property type="term" value="P:DNA damage tolerance"/>
    <property type="evidence" value="ECO:0007669"/>
    <property type="project" value="InterPro"/>
</dbReference>
<dbReference type="PROSITE" id="PS00518">
    <property type="entry name" value="ZF_RING_1"/>
    <property type="match status" value="1"/>
</dbReference>
<sequence>MLNPCSIQNDTHNGRYVGSEEHSPGFDFFIFNKAFRLTASSASPSSPSSLRKLYNTHEIARLSESKTQMMKNLKNSVDHQLSLVSAPEDFPNHLRQLAALDSALRCPICKDFFQAPVIIHIPNCCHTFCSTCVRTCFNNNSNNKIGATGLGGVGNSQRCPVCKTQAQVEKIKPVPTLEIAVTCWQDARTEIFKMITEIQSLKLHLKDQSQISIESKDIQFNSPSPKVSQRDASQVGSPTHSQRKADKNTGAPTQIKPALKRKLKDSPKSELDSESEIEFLGSNPADPNALVNCPICQTQMLNSRMDAHVTQCLTGQRSSGKLSFGSLNKASGSVKGKKVLKRKTGDISEDKIPFPHFASLKSKELKAELKKHGLSTEGTLTAQTRRLSRYITLYNANLDSNLAYRKSREIIRAELLEWEQLQELDNSKRLKLTNEGTFAVEVFEGNRKKVITSEAEYLKKNQDQFTLLTAQAAKTFPTKKTQPNSCNQVDDNIINTKLPETPQEATAILSPIMSETKVDMNFFSSADS</sequence>
<dbReference type="AlphaFoldDB" id="A0A9Q3EGX8"/>
<evidence type="ECO:0000256" key="4">
    <source>
        <dbReference type="ARBA" id="ARBA00022833"/>
    </source>
</evidence>
<dbReference type="EMBL" id="AVOT02029342">
    <property type="protein sequence ID" value="MBW0522136.1"/>
    <property type="molecule type" value="Genomic_DNA"/>
</dbReference>
<reference evidence="9" key="1">
    <citation type="submission" date="2021-03" db="EMBL/GenBank/DDBJ databases">
        <title>Draft genome sequence of rust myrtle Austropuccinia psidii MF-1, a brazilian biotype.</title>
        <authorList>
            <person name="Quecine M.C."/>
            <person name="Pachon D.M.R."/>
            <person name="Bonatelli M.L."/>
            <person name="Correr F.H."/>
            <person name="Franceschini L.M."/>
            <person name="Leite T.F."/>
            <person name="Margarido G.R.A."/>
            <person name="Almeida C.A."/>
            <person name="Ferrarezi J.A."/>
            <person name="Labate C.A."/>
        </authorList>
    </citation>
    <scope>NUCLEOTIDE SEQUENCE</scope>
    <source>
        <strain evidence="9">MF-1</strain>
    </source>
</reference>
<dbReference type="PROSITE" id="PS50089">
    <property type="entry name" value="ZF_RING_2"/>
    <property type="match status" value="1"/>
</dbReference>
<evidence type="ECO:0000259" key="7">
    <source>
        <dbReference type="PROSITE" id="PS50089"/>
    </source>
</evidence>
<evidence type="ECO:0000313" key="9">
    <source>
        <dbReference type="EMBL" id="MBW0522136.1"/>
    </source>
</evidence>
<evidence type="ECO:0000256" key="5">
    <source>
        <dbReference type="PROSITE-ProRule" id="PRU00175"/>
    </source>
</evidence>
<dbReference type="InterPro" id="IPR017907">
    <property type="entry name" value="Znf_RING_CS"/>
</dbReference>
<dbReference type="Gene3D" id="3.30.40.10">
    <property type="entry name" value="Zinc/RING finger domain, C3HC4 (zinc finger)"/>
    <property type="match status" value="1"/>
</dbReference>
<evidence type="ECO:0000256" key="3">
    <source>
        <dbReference type="ARBA" id="ARBA00022771"/>
    </source>
</evidence>
<dbReference type="InterPro" id="IPR018957">
    <property type="entry name" value="Znf_C3HC4_RING-type"/>
</dbReference>
<dbReference type="InterPro" id="IPR013083">
    <property type="entry name" value="Znf_RING/FYVE/PHD"/>
</dbReference>
<dbReference type="Gene3D" id="3.30.160.60">
    <property type="entry name" value="Classic Zinc Finger"/>
    <property type="match status" value="1"/>
</dbReference>
<name>A0A9Q3EGX8_9BASI</name>
<dbReference type="PANTHER" id="PTHR14134:SF2">
    <property type="entry name" value="E3 UBIQUITIN-PROTEIN LIGASE RAD18"/>
    <property type="match status" value="1"/>
</dbReference>
<organism evidence="9 10">
    <name type="scientific">Austropuccinia psidii MF-1</name>
    <dbReference type="NCBI Taxonomy" id="1389203"/>
    <lineage>
        <taxon>Eukaryota</taxon>
        <taxon>Fungi</taxon>
        <taxon>Dikarya</taxon>
        <taxon>Basidiomycota</taxon>
        <taxon>Pucciniomycotina</taxon>
        <taxon>Pucciniomycetes</taxon>
        <taxon>Pucciniales</taxon>
        <taxon>Sphaerophragmiaceae</taxon>
        <taxon>Austropuccinia</taxon>
    </lineage>
</organism>
<feature type="domain" description="SAP" evidence="8">
    <location>
        <begin position="357"/>
        <end position="391"/>
    </location>
</feature>
<dbReference type="PROSITE" id="PS50800">
    <property type="entry name" value="SAP"/>
    <property type="match status" value="1"/>
</dbReference>
<evidence type="ECO:0000256" key="2">
    <source>
        <dbReference type="ARBA" id="ARBA00022723"/>
    </source>
</evidence>
<dbReference type="GO" id="GO:0008270">
    <property type="term" value="F:zinc ion binding"/>
    <property type="evidence" value="ECO:0007669"/>
    <property type="project" value="UniProtKB-KW"/>
</dbReference>
<keyword evidence="3 5" id="KW-0863">Zinc-finger</keyword>
<feature type="compositionally biased region" description="Polar residues" evidence="6">
    <location>
        <begin position="216"/>
        <end position="240"/>
    </location>
</feature>
<dbReference type="InterPro" id="IPR003034">
    <property type="entry name" value="SAP_dom"/>
</dbReference>
<dbReference type="InterPro" id="IPR039577">
    <property type="entry name" value="Rad18"/>
</dbReference>
<evidence type="ECO:0000313" key="10">
    <source>
        <dbReference type="Proteomes" id="UP000765509"/>
    </source>
</evidence>
<keyword evidence="4" id="KW-0862">Zinc</keyword>
<gene>
    <name evidence="9" type="ORF">O181_061851</name>
</gene>
<dbReference type="GO" id="GO:0061630">
    <property type="term" value="F:ubiquitin protein ligase activity"/>
    <property type="evidence" value="ECO:0007669"/>
    <property type="project" value="InterPro"/>
</dbReference>
<dbReference type="Proteomes" id="UP000765509">
    <property type="component" value="Unassembled WGS sequence"/>
</dbReference>
<dbReference type="SMART" id="SM00184">
    <property type="entry name" value="RING"/>
    <property type="match status" value="1"/>
</dbReference>
<dbReference type="GO" id="GO:0003697">
    <property type="term" value="F:single-stranded DNA binding"/>
    <property type="evidence" value="ECO:0007669"/>
    <property type="project" value="InterPro"/>
</dbReference>
<dbReference type="InterPro" id="IPR001841">
    <property type="entry name" value="Znf_RING"/>
</dbReference>
<dbReference type="OrthoDB" id="9049620at2759"/>
<dbReference type="PANTHER" id="PTHR14134">
    <property type="entry name" value="E3 UBIQUITIN-PROTEIN LIGASE RAD18"/>
    <property type="match status" value="1"/>
</dbReference>
<dbReference type="GO" id="GO:0097505">
    <property type="term" value="C:Rad6-Rad18 complex"/>
    <property type="evidence" value="ECO:0007669"/>
    <property type="project" value="TreeGrafter"/>
</dbReference>
<protein>
    <recommendedName>
        <fullName evidence="1">Postreplication repair E3 ubiquitin-protein ligase RAD18</fullName>
    </recommendedName>
</protein>
<evidence type="ECO:0000259" key="8">
    <source>
        <dbReference type="PROSITE" id="PS50800"/>
    </source>
</evidence>
<dbReference type="GO" id="GO:0006513">
    <property type="term" value="P:protein monoubiquitination"/>
    <property type="evidence" value="ECO:0007669"/>
    <property type="project" value="InterPro"/>
</dbReference>
<accession>A0A9Q3EGX8</accession>